<gene>
    <name evidence="2" type="ORF">PBRA_009642</name>
</gene>
<dbReference type="InterPro" id="IPR036397">
    <property type="entry name" value="RNaseH_sf"/>
</dbReference>
<accession>A0A0G4IJG0</accession>
<proteinExistence type="predicted"/>
<dbReference type="Gene3D" id="3.30.420.10">
    <property type="entry name" value="Ribonuclease H-like superfamily/Ribonuclease H"/>
    <property type="match status" value="1"/>
</dbReference>
<dbReference type="GO" id="GO:0003676">
    <property type="term" value="F:nucleic acid binding"/>
    <property type="evidence" value="ECO:0007669"/>
    <property type="project" value="InterPro"/>
</dbReference>
<dbReference type="PANTHER" id="PTHR46564:SF1">
    <property type="entry name" value="TRANSPOSASE"/>
    <property type="match status" value="1"/>
</dbReference>
<dbReference type="EMBL" id="CDSF01000015">
    <property type="protein sequence ID" value="CEO95376.1"/>
    <property type="molecule type" value="Genomic_DNA"/>
</dbReference>
<protein>
    <recommendedName>
        <fullName evidence="1">Tc1-like transposase DDE domain-containing protein</fullName>
    </recommendedName>
</protein>
<reference evidence="2 3" key="1">
    <citation type="submission" date="2015-02" db="EMBL/GenBank/DDBJ databases">
        <authorList>
            <person name="Chooi Y.-H."/>
        </authorList>
    </citation>
    <scope>NUCLEOTIDE SEQUENCE [LARGE SCALE GENOMIC DNA]</scope>
    <source>
        <strain evidence="2">E3</strain>
    </source>
</reference>
<dbReference type="PANTHER" id="PTHR46564">
    <property type="entry name" value="TRANSPOSASE"/>
    <property type="match status" value="1"/>
</dbReference>
<keyword evidence="3" id="KW-1185">Reference proteome</keyword>
<dbReference type="STRING" id="37360.A0A0G4IJG0"/>
<evidence type="ECO:0000313" key="2">
    <source>
        <dbReference type="EMBL" id="CEO95376.1"/>
    </source>
</evidence>
<organism evidence="2 3">
    <name type="scientific">Plasmodiophora brassicae</name>
    <name type="common">Clubroot disease agent</name>
    <dbReference type="NCBI Taxonomy" id="37360"/>
    <lineage>
        <taxon>Eukaryota</taxon>
        <taxon>Sar</taxon>
        <taxon>Rhizaria</taxon>
        <taxon>Endomyxa</taxon>
        <taxon>Phytomyxea</taxon>
        <taxon>Plasmodiophorida</taxon>
        <taxon>Plasmodiophoridae</taxon>
        <taxon>Plasmodiophora</taxon>
    </lineage>
</organism>
<dbReference type="AlphaFoldDB" id="A0A0G4IJG0"/>
<dbReference type="OrthoDB" id="2153736at2759"/>
<dbReference type="OMA" id="MHIREAD"/>
<dbReference type="InterPro" id="IPR038717">
    <property type="entry name" value="Tc1-like_DDE_dom"/>
</dbReference>
<dbReference type="Proteomes" id="UP000039324">
    <property type="component" value="Unassembled WGS sequence"/>
</dbReference>
<feature type="domain" description="Tc1-like transposase DDE" evidence="1">
    <location>
        <begin position="42"/>
        <end position="160"/>
    </location>
</feature>
<evidence type="ECO:0000313" key="3">
    <source>
        <dbReference type="Proteomes" id="UP000039324"/>
    </source>
</evidence>
<sequence>MREYNLTHKFIERRAMHIREADVLRFAREMKSTGPTRLLRSSTSGEKLYYRGEYGRMKGVSLLCFIGCDGLESSFMIEGNFNRAEFVKCCREYALSGRVQKHPGRRSVWIMDGARIHCHPDIVAYLRSLEIIPIFLPAYCPFYNPIEFFFGMVKKALRRHYQEGEIQAKDLPKVISRVLDTNRECSLRALFRNCGYLPSGLFDAGAAGYRREALAELGFE</sequence>
<evidence type="ECO:0000259" key="1">
    <source>
        <dbReference type="Pfam" id="PF13358"/>
    </source>
</evidence>
<name>A0A0G4IJG0_PLABS</name>
<dbReference type="Pfam" id="PF13358">
    <property type="entry name" value="DDE_3"/>
    <property type="match status" value="1"/>
</dbReference>